<proteinExistence type="predicted"/>
<feature type="transmembrane region" description="Helical" evidence="1">
    <location>
        <begin position="132"/>
        <end position="154"/>
    </location>
</feature>
<sequence length="186" mass="20000">MVRGMSVVESAEAELKEAAAQFYERKQLLAFAASYALASALGAALKQPAVAGAGLALVGASAVLFKKIISSKIEAVREAWDLLLDIKGLDTKLIQNPEERKELEELIQTKYSKFKRVVAYVKDVAEELKGKASLAFALYGAGSGLASSSLAFSLPWPVSLATYAIMTLLFVTPLPSIVYELREVVT</sequence>
<organism evidence="2 3">
    <name type="scientific">Ignicoccus hospitalis (strain KIN4/I / DSM 18386 / JCM 14125)</name>
    <dbReference type="NCBI Taxonomy" id="453591"/>
    <lineage>
        <taxon>Archaea</taxon>
        <taxon>Thermoproteota</taxon>
        <taxon>Thermoprotei</taxon>
        <taxon>Desulfurococcales</taxon>
        <taxon>Desulfurococcaceae</taxon>
        <taxon>Ignicoccus</taxon>
    </lineage>
</organism>
<dbReference type="Proteomes" id="UP000000262">
    <property type="component" value="Chromosome"/>
</dbReference>
<keyword evidence="1" id="KW-1133">Transmembrane helix</keyword>
<feature type="transmembrane region" description="Helical" evidence="1">
    <location>
        <begin position="51"/>
        <end position="69"/>
    </location>
</feature>
<feature type="transmembrane region" description="Helical" evidence="1">
    <location>
        <begin position="160"/>
        <end position="181"/>
    </location>
</feature>
<dbReference type="STRING" id="453591.Igni_1185"/>
<evidence type="ECO:0000313" key="2">
    <source>
        <dbReference type="EMBL" id="ABU82362.1"/>
    </source>
</evidence>
<evidence type="ECO:0000313" key="3">
    <source>
        <dbReference type="Proteomes" id="UP000000262"/>
    </source>
</evidence>
<keyword evidence="3" id="KW-1185">Reference proteome</keyword>
<keyword evidence="1" id="KW-0472">Membrane</keyword>
<keyword evidence="1" id="KW-0812">Transmembrane</keyword>
<accession>A8ABR0</accession>
<dbReference type="KEGG" id="iho:Igni_1185"/>
<gene>
    <name evidence="2" type="ordered locus">Igni_1185</name>
</gene>
<reference evidence="2 3" key="1">
    <citation type="journal article" date="2008" name="Genome Biol.">
        <title>A genomic analysis of the archaeal system Ignicoccus hospitalis-Nanoarchaeum equitans.</title>
        <authorList>
            <person name="Podar M."/>
            <person name="Anderson I."/>
            <person name="Makarova K.S."/>
            <person name="Elkins J.G."/>
            <person name="Ivanova N."/>
            <person name="Wall M.A."/>
            <person name="Lykidis A."/>
            <person name="Mavromatis K."/>
            <person name="Sun H."/>
            <person name="Hudson M.E."/>
            <person name="Chen W."/>
            <person name="Deciu C."/>
            <person name="Hutchison D."/>
            <person name="Eads J.R."/>
            <person name="Anderson A."/>
            <person name="Fernandes F."/>
            <person name="Szeto E."/>
            <person name="Lapidus A."/>
            <person name="Kyrpides N.C."/>
            <person name="Saier M.H.Jr."/>
            <person name="Richardson P.M."/>
            <person name="Rachel R."/>
            <person name="Huber H."/>
            <person name="Eisen J.A."/>
            <person name="Koonin E.V."/>
            <person name="Keller M."/>
            <person name="Stetter K.O."/>
        </authorList>
    </citation>
    <scope>NUCLEOTIDE SEQUENCE [LARGE SCALE GENOMIC DNA]</scope>
    <source>
        <strain evidence="3">KIN4/I / DSM 18386 / JCM 14125</strain>
    </source>
</reference>
<dbReference type="EMBL" id="CP000816">
    <property type="protein sequence ID" value="ABU82362.1"/>
    <property type="molecule type" value="Genomic_DNA"/>
</dbReference>
<evidence type="ECO:0000256" key="1">
    <source>
        <dbReference type="SAM" id="Phobius"/>
    </source>
</evidence>
<name>A8ABR0_IGNH4</name>
<protein>
    <submittedName>
        <fullName evidence="2">Uncharacterized protein</fullName>
    </submittedName>
</protein>
<dbReference type="HOGENOM" id="CLU_1451404_0_0_2"/>
<dbReference type="AlphaFoldDB" id="A8ABR0"/>
<feature type="transmembrane region" description="Helical" evidence="1">
    <location>
        <begin position="28"/>
        <end position="45"/>
    </location>
</feature>